<reference evidence="2 3" key="1">
    <citation type="submission" date="2023-10" db="EMBL/GenBank/DDBJ databases">
        <title>Virgibacillus halophilus 5B73C genome.</title>
        <authorList>
            <person name="Miliotis G."/>
            <person name="Sengupta P."/>
            <person name="Hameed A."/>
            <person name="Chuvochina M."/>
            <person name="Mcdonagh F."/>
            <person name="Simpson A.C."/>
            <person name="Singh N.K."/>
            <person name="Rekha P.D."/>
            <person name="Raman K."/>
            <person name="Hugenholtz P."/>
            <person name="Venkateswaran K."/>
        </authorList>
    </citation>
    <scope>NUCLEOTIDE SEQUENCE [LARGE SCALE GENOMIC DNA]</scope>
    <source>
        <strain evidence="2 3">5B73C</strain>
    </source>
</reference>
<organism evidence="2 3">
    <name type="scientific">Tigheibacillus halophilus</name>
    <dbReference type="NCBI Taxonomy" id="361280"/>
    <lineage>
        <taxon>Bacteria</taxon>
        <taxon>Bacillati</taxon>
        <taxon>Bacillota</taxon>
        <taxon>Bacilli</taxon>
        <taxon>Bacillales</taxon>
        <taxon>Bacillaceae</taxon>
        <taxon>Tigheibacillus</taxon>
    </lineage>
</organism>
<dbReference type="Proteomes" id="UP001281447">
    <property type="component" value="Unassembled WGS sequence"/>
</dbReference>
<proteinExistence type="predicted"/>
<evidence type="ECO:0000313" key="2">
    <source>
        <dbReference type="EMBL" id="MDY0396400.1"/>
    </source>
</evidence>
<evidence type="ECO:0000256" key="1">
    <source>
        <dbReference type="SAM" id="Coils"/>
    </source>
</evidence>
<protein>
    <submittedName>
        <fullName evidence="2">Uncharacterized protein</fullName>
    </submittedName>
</protein>
<accession>A0ABU5CBJ3</accession>
<sequence length="126" mass="15107">MDILKENKEDILQFLKENSGRFEENLLKQAENVRDKIKEIDAVGNINLLNNANRLVGYIVEEDTTSIHEFAGQEGIIWAENKLTLAFKLEWIQAIRRTFWQFIKEYVNRNNRSWSNEDFFYYAWKN</sequence>
<feature type="coiled-coil region" evidence="1">
    <location>
        <begin position="5"/>
        <end position="43"/>
    </location>
</feature>
<keyword evidence="3" id="KW-1185">Reference proteome</keyword>
<name>A0ABU5CBJ3_9BACI</name>
<comment type="caution">
    <text evidence="2">The sequence shown here is derived from an EMBL/GenBank/DDBJ whole genome shotgun (WGS) entry which is preliminary data.</text>
</comment>
<dbReference type="EMBL" id="JAWDIP010000004">
    <property type="protein sequence ID" value="MDY0396400.1"/>
    <property type="molecule type" value="Genomic_DNA"/>
</dbReference>
<evidence type="ECO:0000313" key="3">
    <source>
        <dbReference type="Proteomes" id="UP001281447"/>
    </source>
</evidence>
<gene>
    <name evidence="2" type="ORF">RWE15_21295</name>
</gene>
<keyword evidence="1" id="KW-0175">Coiled coil</keyword>